<dbReference type="EMBL" id="JACBAG010001825">
    <property type="protein sequence ID" value="KAF7180992.1"/>
    <property type="molecule type" value="Genomic_DNA"/>
</dbReference>
<dbReference type="Pfam" id="PF13535">
    <property type="entry name" value="ATP-grasp_4"/>
    <property type="match status" value="1"/>
</dbReference>
<organism evidence="6 7">
    <name type="scientific">Aspergillus felis</name>
    <dbReference type="NCBI Taxonomy" id="1287682"/>
    <lineage>
        <taxon>Eukaryota</taxon>
        <taxon>Fungi</taxon>
        <taxon>Dikarya</taxon>
        <taxon>Ascomycota</taxon>
        <taxon>Pezizomycotina</taxon>
        <taxon>Eurotiomycetes</taxon>
        <taxon>Eurotiomycetidae</taxon>
        <taxon>Eurotiales</taxon>
        <taxon>Aspergillaceae</taxon>
        <taxon>Aspergillus</taxon>
        <taxon>Aspergillus subgen. Fumigati</taxon>
    </lineage>
</organism>
<dbReference type="Pfam" id="PF18130">
    <property type="entry name" value="ATPgrasp_N"/>
    <property type="match status" value="1"/>
</dbReference>
<dbReference type="Gene3D" id="3.40.50.20">
    <property type="match status" value="1"/>
</dbReference>
<dbReference type="PANTHER" id="PTHR43585">
    <property type="entry name" value="FUMIPYRROLE BIOSYNTHESIS PROTEIN C"/>
    <property type="match status" value="1"/>
</dbReference>
<dbReference type="AlphaFoldDB" id="A0A8H6QZB4"/>
<dbReference type="Proteomes" id="UP000641853">
    <property type="component" value="Unassembled WGS sequence"/>
</dbReference>
<keyword evidence="3 4" id="KW-0067">ATP-binding</keyword>
<dbReference type="InterPro" id="IPR041472">
    <property type="entry name" value="BL00235/CARNS1_N"/>
</dbReference>
<dbReference type="GO" id="GO:0046872">
    <property type="term" value="F:metal ion binding"/>
    <property type="evidence" value="ECO:0007669"/>
    <property type="project" value="InterPro"/>
</dbReference>
<evidence type="ECO:0000313" key="7">
    <source>
        <dbReference type="Proteomes" id="UP000641853"/>
    </source>
</evidence>
<dbReference type="PANTHER" id="PTHR43585:SF2">
    <property type="entry name" value="ATP-GRASP ENZYME FSQD"/>
    <property type="match status" value="1"/>
</dbReference>
<dbReference type="GO" id="GO:0016874">
    <property type="term" value="F:ligase activity"/>
    <property type="evidence" value="ECO:0007669"/>
    <property type="project" value="UniProtKB-KW"/>
</dbReference>
<name>A0A8H6QZB4_9EURO</name>
<evidence type="ECO:0000256" key="3">
    <source>
        <dbReference type="ARBA" id="ARBA00022840"/>
    </source>
</evidence>
<gene>
    <name evidence="6" type="ORF">CNMCM7691_000121</name>
</gene>
<evidence type="ECO:0000256" key="2">
    <source>
        <dbReference type="ARBA" id="ARBA00022741"/>
    </source>
</evidence>
<keyword evidence="7" id="KW-1185">Reference proteome</keyword>
<dbReference type="Gene3D" id="3.30.470.20">
    <property type="entry name" value="ATP-grasp fold, B domain"/>
    <property type="match status" value="1"/>
</dbReference>
<proteinExistence type="predicted"/>
<dbReference type="SUPFAM" id="SSF56059">
    <property type="entry name" value="Glutathione synthetase ATP-binding domain-like"/>
    <property type="match status" value="1"/>
</dbReference>
<comment type="caution">
    <text evidence="6">The sequence shown here is derived from an EMBL/GenBank/DDBJ whole genome shotgun (WGS) entry which is preliminary data.</text>
</comment>
<protein>
    <recommendedName>
        <fullName evidence="5">ATP-grasp domain-containing protein</fullName>
    </recommendedName>
</protein>
<dbReference type="GO" id="GO:0005524">
    <property type="term" value="F:ATP binding"/>
    <property type="evidence" value="ECO:0007669"/>
    <property type="project" value="UniProtKB-UniRule"/>
</dbReference>
<evidence type="ECO:0000313" key="6">
    <source>
        <dbReference type="EMBL" id="KAF7180992.1"/>
    </source>
</evidence>
<keyword evidence="1" id="KW-0436">Ligase</keyword>
<sequence>MAHWNQCSLVTSLGRYQCQWRYYQSTDGFPRASLDLVLAREVDSEQSGESCIGIADTVTLDQPLPVLKYVQEQLVLARCPPESTLLKLILPCVPGYVVKSDLLTQRLECVGSYVSKATSFLQPLQHVTPPIWNGASSEGLIDGMSSAVAMINLAGQDITVLNRLESDLVCRISLPWLSSIPITRKRIAVVVEPVNVLQTRRRWECAAALGVDLVVISTGDWFPDSHELCYLREGFIATDITPNAGLASRIVDAVRSYPSPIDGIYTTGHHWLIAVADAAEILGLPTAPATAYRIACDKSETRALEPDDASVLVSGGEDLNSRAELRESLRYPVVVKPVNSDGSECVFKVADVTELEAAVVRAAGHRNSGRVLIEPYIDGPEFDVNLVLCDGEVVFCEVSDDFPSAADHQSGLGFDAPHFGETRVVMPSVLPAREQTLIEQSMGASVRRQGFRHGVFHVEGRVRQSSVGFQHLDDDLSSLDLRPAKVTPDSETSEPSVYLHEVNARPPGYNSCTSSLVTYGVDYWALQILCAVEDWQRVGMLSQGFIGGAQGAAMVMNAVVAVDVSLVKQIHPEIDPVTITRRLPVGPMDPMGELRQTHPSLTQRVVQSIAVLSSGRSYGNEASTWWWLATFLLFASRREDILLIGEDLARKYESIVHRANAAARYRMPGTVGRMKC</sequence>
<evidence type="ECO:0000256" key="4">
    <source>
        <dbReference type="PROSITE-ProRule" id="PRU00409"/>
    </source>
</evidence>
<dbReference type="InterPro" id="IPR052032">
    <property type="entry name" value="ATP-dep_AA_Ligase"/>
</dbReference>
<evidence type="ECO:0000259" key="5">
    <source>
        <dbReference type="PROSITE" id="PS50975"/>
    </source>
</evidence>
<accession>A0A8H6QZB4</accession>
<reference evidence="6" key="1">
    <citation type="submission" date="2020-06" db="EMBL/GenBank/DDBJ databases">
        <title>Draft genome sequences of strains closely related to Aspergillus parafelis and Aspergillus hiratsukae.</title>
        <authorList>
            <person name="Dos Santos R.A.C."/>
            <person name="Rivero-Menendez O."/>
            <person name="Steenwyk J.L."/>
            <person name="Mead M.E."/>
            <person name="Goldman G.H."/>
            <person name="Alastruey-Izquierdo A."/>
            <person name="Rokas A."/>
        </authorList>
    </citation>
    <scope>NUCLEOTIDE SEQUENCE</scope>
    <source>
        <strain evidence="6">CNM-CM7691</strain>
    </source>
</reference>
<feature type="domain" description="ATP-grasp" evidence="5">
    <location>
        <begin position="297"/>
        <end position="532"/>
    </location>
</feature>
<evidence type="ECO:0000256" key="1">
    <source>
        <dbReference type="ARBA" id="ARBA00022598"/>
    </source>
</evidence>
<keyword evidence="2 4" id="KW-0547">Nucleotide-binding</keyword>
<dbReference type="InterPro" id="IPR011761">
    <property type="entry name" value="ATP-grasp"/>
</dbReference>
<dbReference type="PROSITE" id="PS50975">
    <property type="entry name" value="ATP_GRASP"/>
    <property type="match status" value="1"/>
</dbReference>